<comment type="caution">
    <text evidence="2">The sequence shown here is derived from an EMBL/GenBank/DDBJ whole genome shotgun (WGS) entry which is preliminary data.</text>
</comment>
<reference evidence="2 3" key="1">
    <citation type="submission" date="2023-02" db="EMBL/GenBank/DDBJ databases">
        <title>LHISI_Scaffold_Assembly.</title>
        <authorList>
            <person name="Stuart O.P."/>
            <person name="Cleave R."/>
            <person name="Magrath M.J.L."/>
            <person name="Mikheyev A.S."/>
        </authorList>
    </citation>
    <scope>NUCLEOTIDE SEQUENCE [LARGE SCALE GENOMIC DNA]</scope>
    <source>
        <strain evidence="2">Daus_M_001</strain>
        <tissue evidence="2">Leg muscle</tissue>
    </source>
</reference>
<feature type="region of interest" description="Disordered" evidence="1">
    <location>
        <begin position="272"/>
        <end position="297"/>
    </location>
</feature>
<accession>A0ABQ9I603</accession>
<name>A0ABQ9I603_9NEOP</name>
<keyword evidence="3" id="KW-1185">Reference proteome</keyword>
<evidence type="ECO:0000256" key="1">
    <source>
        <dbReference type="SAM" id="MobiDB-lite"/>
    </source>
</evidence>
<evidence type="ECO:0000313" key="3">
    <source>
        <dbReference type="Proteomes" id="UP001159363"/>
    </source>
</evidence>
<sequence>MRRWPRISSNFGPIWNLRTCYLVLKYFAYTGAHMLCRSPAHDVTDSCMVARFGGRDVVGRDRYDGNTAHFSRRSDEALGLCVSVARIAPSLLDLGRGVPTGKKNFGRFGNPWLGRQLDTGTPLLGFHFYSRRHRKGFFTGQNAHIYWRGDGRQCRGVEVFPGSFIFSPPARLPPRRSRFDPGRVTPDFRMWEVCRTMPLVGGFSRGSLVSPALSFRRCSILTSITLIGSKVLDVKSRSDLSTQILPQSILELYEEEVDNSREQRNADVAIELSSHATLRDETKTKQHRHNQRKRKNH</sequence>
<dbReference type="Proteomes" id="UP001159363">
    <property type="component" value="Chromosome 2"/>
</dbReference>
<feature type="compositionally biased region" description="Basic residues" evidence="1">
    <location>
        <begin position="285"/>
        <end position="297"/>
    </location>
</feature>
<protein>
    <submittedName>
        <fullName evidence="2">Uncharacterized protein</fullName>
    </submittedName>
</protein>
<proteinExistence type="predicted"/>
<gene>
    <name evidence="2" type="ORF">PR048_004641</name>
</gene>
<dbReference type="EMBL" id="JARBHB010000002">
    <property type="protein sequence ID" value="KAJ8892067.1"/>
    <property type="molecule type" value="Genomic_DNA"/>
</dbReference>
<evidence type="ECO:0000313" key="2">
    <source>
        <dbReference type="EMBL" id="KAJ8892067.1"/>
    </source>
</evidence>
<organism evidence="2 3">
    <name type="scientific">Dryococelus australis</name>
    <dbReference type="NCBI Taxonomy" id="614101"/>
    <lineage>
        <taxon>Eukaryota</taxon>
        <taxon>Metazoa</taxon>
        <taxon>Ecdysozoa</taxon>
        <taxon>Arthropoda</taxon>
        <taxon>Hexapoda</taxon>
        <taxon>Insecta</taxon>
        <taxon>Pterygota</taxon>
        <taxon>Neoptera</taxon>
        <taxon>Polyneoptera</taxon>
        <taxon>Phasmatodea</taxon>
        <taxon>Verophasmatodea</taxon>
        <taxon>Anareolatae</taxon>
        <taxon>Phasmatidae</taxon>
        <taxon>Eurycanthinae</taxon>
        <taxon>Dryococelus</taxon>
    </lineage>
</organism>